<accession>A0A554VAA4</accession>
<gene>
    <name evidence="2" type="ORF">FOF46_30295</name>
</gene>
<keyword evidence="1" id="KW-1133">Transmembrane helix</keyword>
<evidence type="ECO:0000256" key="1">
    <source>
        <dbReference type="SAM" id="Phobius"/>
    </source>
</evidence>
<dbReference type="OrthoDB" id="680485at2"/>
<feature type="transmembrane region" description="Helical" evidence="1">
    <location>
        <begin position="7"/>
        <end position="24"/>
    </location>
</feature>
<comment type="caution">
    <text evidence="2">The sequence shown here is derived from an EMBL/GenBank/DDBJ whole genome shotgun (WGS) entry which is preliminary data.</text>
</comment>
<dbReference type="RefSeq" id="WP_143919158.1">
    <property type="nucleotide sequence ID" value="NZ_CANMIK010000126.1"/>
</dbReference>
<evidence type="ECO:0000313" key="2">
    <source>
        <dbReference type="EMBL" id="TSE02929.1"/>
    </source>
</evidence>
<dbReference type="AlphaFoldDB" id="A0A554VAA4"/>
<keyword evidence="1" id="KW-0472">Membrane</keyword>
<keyword evidence="1" id="KW-0812">Transmembrane</keyword>
<reference evidence="2 3" key="1">
    <citation type="submission" date="2019-07" db="EMBL/GenBank/DDBJ databases">
        <title>The draft genome sequence of Aquimarina algiphila M91.</title>
        <authorList>
            <person name="Meng X."/>
        </authorList>
    </citation>
    <scope>NUCLEOTIDE SEQUENCE [LARGE SCALE GENOMIC DNA]</scope>
    <source>
        <strain evidence="2 3">M91</strain>
    </source>
</reference>
<sequence length="63" mass="7369">MEAIFEIIVILIFSYPGAGFRWFISRFWKSKKTFKDFLNDDSYMNGIIGILILSAPVIIYNMI</sequence>
<protein>
    <submittedName>
        <fullName evidence="2">Uncharacterized protein</fullName>
    </submittedName>
</protein>
<organism evidence="2 3">
    <name type="scientific">Aquimarina algiphila</name>
    <dbReference type="NCBI Taxonomy" id="2047982"/>
    <lineage>
        <taxon>Bacteria</taxon>
        <taxon>Pseudomonadati</taxon>
        <taxon>Bacteroidota</taxon>
        <taxon>Flavobacteriia</taxon>
        <taxon>Flavobacteriales</taxon>
        <taxon>Flavobacteriaceae</taxon>
        <taxon>Aquimarina</taxon>
    </lineage>
</organism>
<dbReference type="EMBL" id="VLNR01000133">
    <property type="protein sequence ID" value="TSE02929.1"/>
    <property type="molecule type" value="Genomic_DNA"/>
</dbReference>
<dbReference type="Proteomes" id="UP000318833">
    <property type="component" value="Unassembled WGS sequence"/>
</dbReference>
<keyword evidence="3" id="KW-1185">Reference proteome</keyword>
<feature type="transmembrane region" description="Helical" evidence="1">
    <location>
        <begin position="44"/>
        <end position="62"/>
    </location>
</feature>
<name>A0A554VAA4_9FLAO</name>
<proteinExistence type="predicted"/>
<evidence type="ECO:0000313" key="3">
    <source>
        <dbReference type="Proteomes" id="UP000318833"/>
    </source>
</evidence>